<dbReference type="CDD" id="cd23767">
    <property type="entry name" value="IQCD"/>
    <property type="match status" value="1"/>
</dbReference>
<dbReference type="PROSITE" id="PS50096">
    <property type="entry name" value="IQ"/>
    <property type="match status" value="1"/>
</dbReference>
<accession>A0AA35P5J9</accession>
<feature type="compositionally biased region" description="Low complexity" evidence="20">
    <location>
        <begin position="206"/>
        <end position="230"/>
    </location>
</feature>
<evidence type="ECO:0000256" key="6">
    <source>
        <dbReference type="ARBA" id="ARBA00022553"/>
    </source>
</evidence>
<evidence type="ECO:0000256" key="13">
    <source>
        <dbReference type="ARBA" id="ARBA00023273"/>
    </source>
</evidence>
<reference evidence="23" key="1">
    <citation type="submission" date="2022-12" db="EMBL/GenBank/DDBJ databases">
        <authorList>
            <person name="Alioto T."/>
            <person name="Alioto T."/>
            <person name="Gomez Garrido J."/>
        </authorList>
    </citation>
    <scope>NUCLEOTIDE SEQUENCE</scope>
</reference>
<dbReference type="PANTHER" id="PTHR10699:SF15">
    <property type="entry name" value="NEUROMODULIN"/>
    <property type="match status" value="1"/>
</dbReference>
<evidence type="ECO:0000259" key="22">
    <source>
        <dbReference type="Pfam" id="PF10580"/>
    </source>
</evidence>
<feature type="domain" description="Neuromodulin C-terminal" evidence="21">
    <location>
        <begin position="112"/>
        <end position="275"/>
    </location>
</feature>
<keyword evidence="24" id="KW-1185">Reference proteome</keyword>
<keyword evidence="14 19" id="KW-0449">Lipoprotein</keyword>
<proteinExistence type="inferred from homology"/>
<dbReference type="GO" id="GO:0032584">
    <property type="term" value="C:growth cone membrane"/>
    <property type="evidence" value="ECO:0007669"/>
    <property type="project" value="UniProtKB-SubCell"/>
</dbReference>
<dbReference type="GO" id="GO:0042246">
    <property type="term" value="P:tissue regeneration"/>
    <property type="evidence" value="ECO:0007669"/>
    <property type="project" value="TreeGrafter"/>
</dbReference>
<evidence type="ECO:0000256" key="11">
    <source>
        <dbReference type="ARBA" id="ARBA00023018"/>
    </source>
</evidence>
<evidence type="ECO:0000256" key="12">
    <source>
        <dbReference type="ARBA" id="ARBA00023136"/>
    </source>
</evidence>
<evidence type="ECO:0000256" key="10">
    <source>
        <dbReference type="ARBA" id="ARBA00022902"/>
    </source>
</evidence>
<dbReference type="Pfam" id="PF00612">
    <property type="entry name" value="IQ"/>
    <property type="match status" value="1"/>
</dbReference>
<keyword evidence="9 19" id="KW-0112">Calmodulin-binding</keyword>
<dbReference type="GO" id="GO:0035727">
    <property type="term" value="F:lysophosphatidic acid binding"/>
    <property type="evidence" value="ECO:0007669"/>
    <property type="project" value="TreeGrafter"/>
</dbReference>
<comment type="function">
    <text evidence="15 19">This protein is associated with nerve growth. It is a major component of the motile 'growth cones' that form the tips of elongating axons. Plays a role in axonal and dendritic filopodia induction.</text>
</comment>
<evidence type="ECO:0000256" key="18">
    <source>
        <dbReference type="ARBA" id="ARBA00034103"/>
    </source>
</evidence>
<evidence type="ECO:0000313" key="23">
    <source>
        <dbReference type="EMBL" id="CAI5773033.1"/>
    </source>
</evidence>
<dbReference type="GO" id="GO:0001786">
    <property type="term" value="F:phosphatidylserine binding"/>
    <property type="evidence" value="ECO:0007669"/>
    <property type="project" value="TreeGrafter"/>
</dbReference>
<protein>
    <recommendedName>
        <fullName evidence="3 19">Neuromodulin</fullName>
    </recommendedName>
    <alternativeName>
        <fullName evidence="16 19">Axonal membrane protein GAP-43</fullName>
    </alternativeName>
    <alternativeName>
        <fullName evidence="17 19">Growth-associated protein 43</fullName>
    </alternativeName>
</protein>
<feature type="region of interest" description="Disordered" evidence="20">
    <location>
        <begin position="55"/>
        <end position="275"/>
    </location>
</feature>
<dbReference type="Pfam" id="PF10580">
    <property type="entry name" value="Neuromodulin_N"/>
    <property type="match status" value="1"/>
</dbReference>
<keyword evidence="4 19" id="KW-0217">Developmental protein</keyword>
<evidence type="ECO:0000256" key="7">
    <source>
        <dbReference type="ARBA" id="ARBA00022604"/>
    </source>
</evidence>
<dbReference type="PANTHER" id="PTHR10699">
    <property type="entry name" value="NEUROMODULIN"/>
    <property type="match status" value="1"/>
</dbReference>
<dbReference type="GO" id="GO:0031527">
    <property type="term" value="C:filopodium membrane"/>
    <property type="evidence" value="ECO:0007669"/>
    <property type="project" value="UniProtKB-SubCell"/>
</dbReference>
<evidence type="ECO:0000256" key="19">
    <source>
        <dbReference type="RuleBase" id="RU368113"/>
    </source>
</evidence>
<evidence type="ECO:0000256" key="9">
    <source>
        <dbReference type="ARBA" id="ARBA00022860"/>
    </source>
</evidence>
<evidence type="ECO:0000256" key="16">
    <source>
        <dbReference type="ARBA" id="ARBA00030597"/>
    </source>
</evidence>
<name>A0AA35P5J9_9SAUR</name>
<feature type="compositionally biased region" description="Basic and acidic residues" evidence="20">
    <location>
        <begin position="55"/>
        <end position="65"/>
    </location>
</feature>
<dbReference type="Proteomes" id="UP001178461">
    <property type="component" value="Chromosome 4"/>
</dbReference>
<feature type="compositionally biased region" description="Polar residues" evidence="20">
    <location>
        <begin position="231"/>
        <end position="240"/>
    </location>
</feature>
<dbReference type="PROSITE" id="PS00413">
    <property type="entry name" value="NEUROMODULIN_2"/>
    <property type="match status" value="1"/>
</dbReference>
<sequence length="275" mass="28845">MEGKWQFKPTAPKSYGESAFKVSLNVAEHGLNILVWSAQNIIVEKNDDIDQKIEQDGIKPEDKAHKAATKIQASFRGHITRKKLKGEKKGDSQTTDVEAGEKKEEVLANGLADGKAAITEAAPTENALPADGSKGGSTPADEKQGEGTADTGSEQPATKATTPAAPSEEKSAAVAAETESATKASTDNSPSLKAEEAQVKEEPKQAEVPATVTTAVTPTAAEDATAKATAQPQTDTAESSQTEEKTDAVEETKPSESAQQEEAKEDESKADQENA</sequence>
<feature type="compositionally biased region" description="Basic and acidic residues" evidence="20">
    <location>
        <begin position="193"/>
        <end position="205"/>
    </location>
</feature>
<evidence type="ECO:0000313" key="24">
    <source>
        <dbReference type="Proteomes" id="UP001178461"/>
    </source>
</evidence>
<comment type="similarity">
    <text evidence="2 19">Belongs to the neuromodulin family.</text>
</comment>
<dbReference type="InterPro" id="IPR001422">
    <property type="entry name" value="Neuromodulin"/>
</dbReference>
<evidence type="ECO:0000256" key="5">
    <source>
        <dbReference type="ARBA" id="ARBA00022475"/>
    </source>
</evidence>
<evidence type="ECO:0000256" key="15">
    <source>
        <dbReference type="ARBA" id="ARBA00025215"/>
    </source>
</evidence>
<evidence type="ECO:0000256" key="1">
    <source>
        <dbReference type="ARBA" id="ARBA00004503"/>
    </source>
</evidence>
<comment type="subcellular location">
    <subcellularLocation>
        <location evidence="19">Cell membrane</location>
        <topology evidence="19">Peripheral membrane protein</topology>
        <orientation evidence="19">Cytoplasmic side</orientation>
    </subcellularLocation>
    <subcellularLocation>
        <location evidence="1 19">Cell projection</location>
        <location evidence="1 19">Growth cone membrane</location>
        <topology evidence="1 19">Peripheral membrane protein</topology>
        <orientation evidence="1 19">Cytoplasmic side</orientation>
    </subcellularLocation>
    <subcellularLocation>
        <location evidence="18 19">Synapse</location>
    </subcellularLocation>
    <subcellularLocation>
        <location evidence="19">Cell projection</location>
        <location evidence="19">Filopodium membrane</location>
        <topology evidence="19">Peripheral membrane protein</topology>
    </subcellularLocation>
</comment>
<gene>
    <name evidence="23" type="ORF">PODLI_1B009986</name>
</gene>
<feature type="domain" description="Neuromodulin N-terminal" evidence="22">
    <location>
        <begin position="43"/>
        <end position="64"/>
    </location>
</feature>
<comment type="PTM">
    <text evidence="19">Palmitoylated. Palmitoylation is essential for plasma membrane association.</text>
</comment>
<dbReference type="PRINTS" id="PR00215">
    <property type="entry name" value="NEUROMODULIN"/>
</dbReference>
<evidence type="ECO:0000256" key="8">
    <source>
        <dbReference type="ARBA" id="ARBA00022782"/>
    </source>
</evidence>
<dbReference type="EMBL" id="OX395129">
    <property type="protein sequence ID" value="CAI5773033.1"/>
    <property type="molecule type" value="Genomic_DNA"/>
</dbReference>
<dbReference type="GO" id="GO:0040008">
    <property type="term" value="P:regulation of growth"/>
    <property type="evidence" value="ECO:0007669"/>
    <property type="project" value="UniProtKB-UniRule"/>
</dbReference>
<dbReference type="GO" id="GO:0005737">
    <property type="term" value="C:cytoplasm"/>
    <property type="evidence" value="ECO:0007669"/>
    <property type="project" value="TreeGrafter"/>
</dbReference>
<dbReference type="GO" id="GO:1901981">
    <property type="term" value="F:phosphatidylinositol phosphate binding"/>
    <property type="evidence" value="ECO:0007669"/>
    <property type="project" value="TreeGrafter"/>
</dbReference>
<evidence type="ECO:0000256" key="14">
    <source>
        <dbReference type="ARBA" id="ARBA00023288"/>
    </source>
</evidence>
<feature type="compositionally biased region" description="Basic and acidic residues" evidence="20">
    <location>
        <begin position="242"/>
        <end position="254"/>
    </location>
</feature>
<keyword evidence="6 19" id="KW-0597">Phosphoprotein</keyword>
<keyword evidence="11 19" id="KW-0770">Synapse</keyword>
<dbReference type="GO" id="GO:0014069">
    <property type="term" value="C:postsynaptic density"/>
    <property type="evidence" value="ECO:0007669"/>
    <property type="project" value="TreeGrafter"/>
</dbReference>
<dbReference type="SMART" id="SM00015">
    <property type="entry name" value="IQ"/>
    <property type="match status" value="1"/>
</dbReference>
<comment type="subunit">
    <text evidence="19">Binds calmodulin with a greater affinity in the absence of Ca(2+) than in its presence.</text>
</comment>
<keyword evidence="10 19" id="KW-0524">Neurogenesis</keyword>
<keyword evidence="7 19" id="KW-0341">Growth regulation</keyword>
<evidence type="ECO:0000256" key="2">
    <source>
        <dbReference type="ARBA" id="ARBA00005890"/>
    </source>
</evidence>
<dbReference type="GO" id="GO:0031103">
    <property type="term" value="P:axon regeneration"/>
    <property type="evidence" value="ECO:0007669"/>
    <property type="project" value="TreeGrafter"/>
</dbReference>
<evidence type="ECO:0000256" key="4">
    <source>
        <dbReference type="ARBA" id="ARBA00022473"/>
    </source>
</evidence>
<keyword evidence="19" id="KW-0564">Palmitate</keyword>
<dbReference type="Pfam" id="PF06614">
    <property type="entry name" value="Neuromodulin"/>
    <property type="match status" value="1"/>
</dbReference>
<dbReference type="InterPro" id="IPR017454">
    <property type="entry name" value="Neuromodulin_C"/>
</dbReference>
<keyword evidence="5 19" id="KW-1003">Cell membrane</keyword>
<keyword evidence="8 19" id="KW-0221">Differentiation</keyword>
<dbReference type="GO" id="GO:0005516">
    <property type="term" value="F:calmodulin binding"/>
    <property type="evidence" value="ECO:0007669"/>
    <property type="project" value="UniProtKB-UniRule"/>
</dbReference>
<evidence type="ECO:0000256" key="17">
    <source>
        <dbReference type="ARBA" id="ARBA00033250"/>
    </source>
</evidence>
<organism evidence="23 24">
    <name type="scientific">Podarcis lilfordi</name>
    <name type="common">Lilford's wall lizard</name>
    <dbReference type="NCBI Taxonomy" id="74358"/>
    <lineage>
        <taxon>Eukaryota</taxon>
        <taxon>Metazoa</taxon>
        <taxon>Chordata</taxon>
        <taxon>Craniata</taxon>
        <taxon>Vertebrata</taxon>
        <taxon>Euteleostomi</taxon>
        <taxon>Lepidosauria</taxon>
        <taxon>Squamata</taxon>
        <taxon>Bifurcata</taxon>
        <taxon>Unidentata</taxon>
        <taxon>Episquamata</taxon>
        <taxon>Laterata</taxon>
        <taxon>Lacertibaenia</taxon>
        <taxon>Lacertidae</taxon>
        <taxon>Podarcis</taxon>
    </lineage>
</organism>
<feature type="compositionally biased region" description="Basic and acidic residues" evidence="20">
    <location>
        <begin position="266"/>
        <end position="275"/>
    </location>
</feature>
<evidence type="ECO:0000259" key="21">
    <source>
        <dbReference type="Pfam" id="PF06614"/>
    </source>
</evidence>
<dbReference type="InterPro" id="IPR000048">
    <property type="entry name" value="IQ_motif_EF-hand-BS"/>
</dbReference>
<dbReference type="Gene3D" id="1.20.5.190">
    <property type="match status" value="1"/>
</dbReference>
<evidence type="ECO:0000256" key="20">
    <source>
        <dbReference type="SAM" id="MobiDB-lite"/>
    </source>
</evidence>
<keyword evidence="13 19" id="KW-0966">Cell projection</keyword>
<evidence type="ECO:0000256" key="3">
    <source>
        <dbReference type="ARBA" id="ARBA00021591"/>
    </source>
</evidence>
<feature type="compositionally biased region" description="Low complexity" evidence="20">
    <location>
        <begin position="156"/>
        <end position="186"/>
    </location>
</feature>
<dbReference type="AlphaFoldDB" id="A0AA35P5J9"/>
<dbReference type="GO" id="GO:0016198">
    <property type="term" value="P:axon choice point recognition"/>
    <property type="evidence" value="ECO:0007669"/>
    <property type="project" value="TreeGrafter"/>
</dbReference>
<dbReference type="InterPro" id="IPR033137">
    <property type="entry name" value="Neuromodulin_P_site"/>
</dbReference>
<keyword evidence="12" id="KW-0472">Membrane</keyword>
<dbReference type="InterPro" id="IPR018947">
    <property type="entry name" value="Neuromodulin_N"/>
</dbReference>